<reference evidence="8 9" key="1">
    <citation type="submission" date="2019-11" db="EMBL/GenBank/DDBJ databases">
        <authorList>
            <person name="Li J."/>
        </authorList>
    </citation>
    <scope>NUCLEOTIDE SEQUENCE [LARGE SCALE GENOMIC DNA]</scope>
    <source>
        <strain evidence="8 9">MF47</strain>
    </source>
</reference>
<dbReference type="GO" id="GO:0015658">
    <property type="term" value="F:branched-chain amino acid transmembrane transporter activity"/>
    <property type="evidence" value="ECO:0007669"/>
    <property type="project" value="InterPro"/>
</dbReference>
<evidence type="ECO:0000313" key="9">
    <source>
        <dbReference type="Proteomes" id="UP000392064"/>
    </source>
</evidence>
<dbReference type="InterPro" id="IPR001851">
    <property type="entry name" value="ABC_transp_permease"/>
</dbReference>
<organism evidence="8 9">
    <name type="scientific">Aeromicrobium yanjiei</name>
    <dbReference type="NCBI Taxonomy" id="2662028"/>
    <lineage>
        <taxon>Bacteria</taxon>
        <taxon>Bacillati</taxon>
        <taxon>Actinomycetota</taxon>
        <taxon>Actinomycetes</taxon>
        <taxon>Propionibacteriales</taxon>
        <taxon>Nocardioidaceae</taxon>
        <taxon>Aeromicrobium</taxon>
    </lineage>
</organism>
<accession>A0A5Q2MIW9</accession>
<feature type="transmembrane region" description="Helical" evidence="7">
    <location>
        <begin position="254"/>
        <end position="284"/>
    </location>
</feature>
<comment type="subcellular location">
    <subcellularLocation>
        <location evidence="1">Cell membrane</location>
        <topology evidence="1">Multi-pass membrane protein</topology>
    </subcellularLocation>
</comment>
<evidence type="ECO:0000256" key="3">
    <source>
        <dbReference type="ARBA" id="ARBA00022692"/>
    </source>
</evidence>
<dbReference type="InterPro" id="IPR043428">
    <property type="entry name" value="LivM-like"/>
</dbReference>
<evidence type="ECO:0000256" key="5">
    <source>
        <dbReference type="ARBA" id="ARBA00023136"/>
    </source>
</evidence>
<evidence type="ECO:0000256" key="6">
    <source>
        <dbReference type="SAM" id="MobiDB-lite"/>
    </source>
</evidence>
<dbReference type="PANTHER" id="PTHR30482">
    <property type="entry name" value="HIGH-AFFINITY BRANCHED-CHAIN AMINO ACID TRANSPORT SYSTEM PERMEASE"/>
    <property type="match status" value="1"/>
</dbReference>
<keyword evidence="9" id="KW-1185">Reference proteome</keyword>
<dbReference type="Proteomes" id="UP000392064">
    <property type="component" value="Chromosome"/>
</dbReference>
<dbReference type="RefSeq" id="WP_153654877.1">
    <property type="nucleotide sequence ID" value="NZ_CP045737.1"/>
</dbReference>
<keyword evidence="4 7" id="KW-1133">Transmembrane helix</keyword>
<feature type="compositionally biased region" description="Low complexity" evidence="6">
    <location>
        <begin position="349"/>
        <end position="368"/>
    </location>
</feature>
<feature type="transmembrane region" description="Helical" evidence="7">
    <location>
        <begin position="123"/>
        <end position="143"/>
    </location>
</feature>
<keyword evidence="2" id="KW-1003">Cell membrane</keyword>
<evidence type="ECO:0000313" key="8">
    <source>
        <dbReference type="EMBL" id="QGG43074.1"/>
    </source>
</evidence>
<evidence type="ECO:0000256" key="7">
    <source>
        <dbReference type="SAM" id="Phobius"/>
    </source>
</evidence>
<dbReference type="KEGG" id="aef:GEV26_17755"/>
<feature type="transmembrane region" description="Helical" evidence="7">
    <location>
        <begin position="305"/>
        <end position="325"/>
    </location>
</feature>
<protein>
    <submittedName>
        <fullName evidence="8">Branched-chain amino acid ABC transporter permease</fullName>
    </submittedName>
</protein>
<dbReference type="AlphaFoldDB" id="A0A5Q2MIW9"/>
<keyword evidence="3 7" id="KW-0812">Transmembrane</keyword>
<evidence type="ECO:0000256" key="4">
    <source>
        <dbReference type="ARBA" id="ARBA00022989"/>
    </source>
</evidence>
<dbReference type="Pfam" id="PF02653">
    <property type="entry name" value="BPD_transp_2"/>
    <property type="match status" value="1"/>
</dbReference>
<name>A0A5Q2MIW9_9ACTN</name>
<feature type="transmembrane region" description="Helical" evidence="7">
    <location>
        <begin position="36"/>
        <end position="56"/>
    </location>
</feature>
<evidence type="ECO:0000256" key="1">
    <source>
        <dbReference type="ARBA" id="ARBA00004651"/>
    </source>
</evidence>
<dbReference type="EMBL" id="CP045737">
    <property type="protein sequence ID" value="QGG43074.1"/>
    <property type="molecule type" value="Genomic_DNA"/>
</dbReference>
<feature type="region of interest" description="Disordered" evidence="6">
    <location>
        <begin position="341"/>
        <end position="368"/>
    </location>
</feature>
<feature type="transmembrane region" description="Helical" evidence="7">
    <location>
        <begin position="172"/>
        <end position="192"/>
    </location>
</feature>
<proteinExistence type="predicted"/>
<sequence length="368" mass="37572">MSFLSRHTLARHTLLLLVAAMAVLALTYGLSPYRNYQLATMAAYLCATAGLTVLVGLSGQLSLGHGALMAVGAYACALSSAELGDRGTTGPLLLLVPLACAIVATAVVGAVVGLAGARLHGPYLAGLTLTLTIVVPAITTTFADQLGGDQGLSVLVEPAPVGLGATFPLERWQAWIACAAALLTVFLLANLVHSRFGREMRAVRDDEVAARLAGINVGRTKVIVFVVSAATAGLGGGVLAVLTQAVSPGAFSLAFSLFLLMAVVIGGIGHLAGAVWGALLLVALPELTGSLADRIDASPALAERLDGNLSLLVFGLVLVLVTILFPRGIHGLVTTAFGRLRRRTPDSPPGTTAARPSTTTTSTESIDA</sequence>
<evidence type="ECO:0000256" key="2">
    <source>
        <dbReference type="ARBA" id="ARBA00022475"/>
    </source>
</evidence>
<feature type="transmembrane region" description="Helical" evidence="7">
    <location>
        <begin position="222"/>
        <end position="242"/>
    </location>
</feature>
<dbReference type="PANTHER" id="PTHR30482:SF10">
    <property type="entry name" value="HIGH-AFFINITY BRANCHED-CHAIN AMINO ACID TRANSPORT PROTEIN BRAE"/>
    <property type="match status" value="1"/>
</dbReference>
<keyword evidence="5 7" id="KW-0472">Membrane</keyword>
<dbReference type="GO" id="GO:0005886">
    <property type="term" value="C:plasma membrane"/>
    <property type="evidence" value="ECO:0007669"/>
    <property type="project" value="UniProtKB-SubCell"/>
</dbReference>
<dbReference type="CDD" id="cd06581">
    <property type="entry name" value="TM_PBP1_LivM_like"/>
    <property type="match status" value="1"/>
</dbReference>
<gene>
    <name evidence="8" type="ORF">GEV26_17755</name>
</gene>
<feature type="transmembrane region" description="Helical" evidence="7">
    <location>
        <begin position="93"/>
        <end position="116"/>
    </location>
</feature>
<feature type="transmembrane region" description="Helical" evidence="7">
    <location>
        <begin position="12"/>
        <end position="30"/>
    </location>
</feature>